<evidence type="ECO:0000313" key="1">
    <source>
        <dbReference type="EMBL" id="CQD04819.1"/>
    </source>
</evidence>
<dbReference type="RefSeq" id="WP_090599242.1">
    <property type="nucleotide sequence ID" value="NZ_CTEE01000001.1"/>
</dbReference>
<dbReference type="AlphaFoldDB" id="A0A0E4CLH7"/>
<protein>
    <submittedName>
        <fullName evidence="1">Uncharacterized protein</fullName>
    </submittedName>
</protein>
<evidence type="ECO:0000313" key="2">
    <source>
        <dbReference type="Proteomes" id="UP000199251"/>
    </source>
</evidence>
<organism evidence="1 2">
    <name type="scientific">Mycobacterium lentiflavum</name>
    <dbReference type="NCBI Taxonomy" id="141349"/>
    <lineage>
        <taxon>Bacteria</taxon>
        <taxon>Bacillati</taxon>
        <taxon>Actinomycetota</taxon>
        <taxon>Actinomycetes</taxon>
        <taxon>Mycobacteriales</taxon>
        <taxon>Mycobacteriaceae</taxon>
        <taxon>Mycobacterium</taxon>
        <taxon>Mycobacterium simiae complex</taxon>
    </lineage>
</organism>
<sequence length="145" mass="15670">MAGWRDNVTAEAQADLDDLVDAAVDFALERIASAGEFLPFALAVSIDGERQALQPNYPRGHEVSIGDQLAAQWRAVADLKDSLRAAAVALNVTLPERNRDGIEITVEHRDGVAIGLIFPYAIDADGEAELVAPTAHREEPRVWTA</sequence>
<gene>
    <name evidence="1" type="ORF">BN1232_00778</name>
</gene>
<dbReference type="EMBL" id="CTEE01000001">
    <property type="protein sequence ID" value="CQD04819.1"/>
    <property type="molecule type" value="Genomic_DNA"/>
</dbReference>
<accession>A0A0E4CLH7</accession>
<dbReference type="Proteomes" id="UP000199251">
    <property type="component" value="Unassembled WGS sequence"/>
</dbReference>
<dbReference type="STRING" id="141349.BN1232_00778"/>
<reference evidence="1 2" key="1">
    <citation type="submission" date="2015-03" db="EMBL/GenBank/DDBJ databases">
        <authorList>
            <person name="Urmite Genomes"/>
        </authorList>
    </citation>
    <scope>NUCLEOTIDE SEQUENCE [LARGE SCALE GENOMIC DNA]</scope>
    <source>
        <strain evidence="1 2">CSUR P1491</strain>
    </source>
</reference>
<proteinExistence type="predicted"/>
<dbReference type="OrthoDB" id="5113432at2"/>
<name>A0A0E4CLH7_MYCLN</name>